<dbReference type="PROSITE" id="PS50878">
    <property type="entry name" value="RT_POL"/>
    <property type="match status" value="1"/>
</dbReference>
<dbReference type="EMBL" id="AM474894">
    <property type="protein sequence ID" value="CAN59735.1"/>
    <property type="molecule type" value="Genomic_DNA"/>
</dbReference>
<dbReference type="GO" id="GO:0004523">
    <property type="term" value="F:RNA-DNA hybrid ribonuclease activity"/>
    <property type="evidence" value="ECO:0007669"/>
    <property type="project" value="InterPro"/>
</dbReference>
<keyword evidence="4" id="KW-0255">Endonuclease</keyword>
<evidence type="ECO:0000256" key="6">
    <source>
        <dbReference type="ARBA" id="ARBA00022918"/>
    </source>
</evidence>
<dbReference type="SUPFAM" id="SSF53098">
    <property type="entry name" value="Ribonuclease H-like"/>
    <property type="match status" value="2"/>
</dbReference>
<dbReference type="Gene3D" id="3.30.70.270">
    <property type="match status" value="2"/>
</dbReference>
<dbReference type="InterPro" id="IPR043502">
    <property type="entry name" value="DNA/RNA_pol_sf"/>
</dbReference>
<dbReference type="CDD" id="cd01647">
    <property type="entry name" value="RT_LTR"/>
    <property type="match status" value="1"/>
</dbReference>
<dbReference type="PROSITE" id="PS50994">
    <property type="entry name" value="INTEGRASE"/>
    <property type="match status" value="1"/>
</dbReference>
<dbReference type="Gene3D" id="3.10.10.10">
    <property type="entry name" value="HIV Type 1 Reverse Transcriptase, subunit A, domain 1"/>
    <property type="match status" value="1"/>
</dbReference>
<dbReference type="SUPFAM" id="SSF56672">
    <property type="entry name" value="DNA/RNA polymerases"/>
    <property type="match status" value="1"/>
</dbReference>
<feature type="domain" description="Integrase catalytic" evidence="8">
    <location>
        <begin position="639"/>
        <end position="713"/>
    </location>
</feature>
<proteinExistence type="predicted"/>
<keyword evidence="5" id="KW-0378">Hydrolase</keyword>
<sequence length="900" mass="102845">MKGIHPSIVSHRLNVLPTARLVRQRVRRFHPDRQKIIREEIEKFLEAEFIREVEYPDWLANVVVVPKKEGKWRARDALLLGRLLRIPPNPHVPGRRRENSLLTPHGFYCYKVMPFGLKNAGATYQRLMTKIFKPLVGRTVEVYIDDIVVKSKTREEHTLHLQEVFHLLRKYEMKLNPSKYAFGVSVGKFLGFMVSQRGIEVSPDQVKAVMETPPPRSKKELQRLTGKLVALGRFIARFTDELRPFFLAIRKAGASRWTDSCQSAFEKIKHCLMQPPILSSPLPGEKLYIAVLFRYPSPKEQKPIYYVSRALEDVETRYSKMELTALALRSAAQKLRPYFQAHPVVVLTDQPLRNILHKPDLTGRMLQWAIELSKYGIEFQPRLSMKGQVMADFVLEYSRRPIQRKEPSEKEWWTLRVDGASRSSGFGVGLLLQSPTGEHLEQVIRLGFPASNNEAEYEAILSGLDLALALSVSRLRVYSDSQLVVRHVQKEYEAKDTRMAQYLAKVRDTLQRFTEWTIEKIKRTEMDVTLPEEPKQAHKIRVQAARFTLIGGHLYKRSFTGPYLRCLNHSEAWYVLAELHEGVCGNHSGGRSLAHRAHSQGYYWPTMKKDTAAYVKKCDKCQRHAPIPHVPSETLKPISGPYPFAQCGRDIVGPLPAAAAQKKFLLVATDYFSKWVEAEAYASIKDKDVTKFVWKNIICRFGIPQTIIADNGPHNGQAEATNKTLITALKKRLEQAKGKWVEELPGVLWAYRTTPRRPTGNTPFALAYSMDAIIPTEIGLSTIRTEAGRQDDANAELGRNLDWADEVRETASIRMADYQQRAAAHYNCKARPRSFKSGTLVLKKVFENTAETGAGKFQANWEDPYIVSKTSESGTYHLQKLDGTPLLRPWNVSNLKQYYQ</sequence>
<feature type="domain" description="Reverse transcriptase" evidence="7">
    <location>
        <begin position="1"/>
        <end position="194"/>
    </location>
</feature>
<dbReference type="InterPro" id="IPR036397">
    <property type="entry name" value="RNaseH_sf"/>
</dbReference>
<keyword evidence="3" id="KW-0540">Nuclease</keyword>
<evidence type="ECO:0000259" key="7">
    <source>
        <dbReference type="PROSITE" id="PS50878"/>
    </source>
</evidence>
<dbReference type="CDD" id="cd09279">
    <property type="entry name" value="RNase_HI_like"/>
    <property type="match status" value="1"/>
</dbReference>
<dbReference type="InterPro" id="IPR000477">
    <property type="entry name" value="RT_dom"/>
</dbReference>
<keyword evidence="6" id="KW-0695">RNA-directed DNA polymerase</keyword>
<dbReference type="PANTHER" id="PTHR48475:SF2">
    <property type="entry name" value="RIBONUCLEASE H"/>
    <property type="match status" value="1"/>
</dbReference>
<dbReference type="InterPro" id="IPR012337">
    <property type="entry name" value="RNaseH-like_sf"/>
</dbReference>
<dbReference type="Gene3D" id="1.10.340.70">
    <property type="match status" value="1"/>
</dbReference>
<dbReference type="GO" id="GO:0015074">
    <property type="term" value="P:DNA integration"/>
    <property type="evidence" value="ECO:0007669"/>
    <property type="project" value="InterPro"/>
</dbReference>
<dbReference type="Pfam" id="PF17921">
    <property type="entry name" value="Integrase_H2C2"/>
    <property type="match status" value="1"/>
</dbReference>
<dbReference type="Pfam" id="PF17917">
    <property type="entry name" value="RT_RNaseH"/>
    <property type="match status" value="1"/>
</dbReference>
<evidence type="ECO:0000259" key="8">
    <source>
        <dbReference type="PROSITE" id="PS50994"/>
    </source>
</evidence>
<dbReference type="Gene3D" id="3.30.420.10">
    <property type="entry name" value="Ribonuclease H-like superfamily/Ribonuclease H"/>
    <property type="match status" value="3"/>
</dbReference>
<dbReference type="AlphaFoldDB" id="A5BXK6"/>
<reference evidence="9" key="1">
    <citation type="journal article" date="2007" name="PLoS ONE">
        <title>The first genome sequence of an elite grapevine cultivar (Pinot noir Vitis vinifera L.): coping with a highly heterozygous genome.</title>
        <authorList>
            <person name="Velasco R."/>
            <person name="Zharkikh A."/>
            <person name="Troggio M."/>
            <person name="Cartwright D.A."/>
            <person name="Cestaro A."/>
            <person name="Pruss D."/>
            <person name="Pindo M."/>
            <person name="FitzGerald L.M."/>
            <person name="Vezzulli S."/>
            <person name="Reid J."/>
            <person name="Malacarne G."/>
            <person name="Iliev D."/>
            <person name="Coppola G."/>
            <person name="Wardell B."/>
            <person name="Micheletti D."/>
            <person name="Macalma T."/>
            <person name="Facci M."/>
            <person name="Mitchell J.T."/>
            <person name="Perazzolli M."/>
            <person name="Eldredge G."/>
            <person name="Gatto P."/>
            <person name="Oyzerski R."/>
            <person name="Moretto M."/>
            <person name="Gutin N."/>
            <person name="Stefanini M."/>
            <person name="Chen Y."/>
            <person name="Segala C."/>
            <person name="Davenport C."/>
            <person name="Dematte L."/>
            <person name="Mraz A."/>
            <person name="Battilana J."/>
            <person name="Stormo K."/>
            <person name="Costa F."/>
            <person name="Tao Q."/>
            <person name="Si-Ammour A."/>
            <person name="Harkins T."/>
            <person name="Lackey A."/>
            <person name="Perbost C."/>
            <person name="Taillon B."/>
            <person name="Stella A."/>
            <person name="Solovyev V."/>
            <person name="Fawcett J.A."/>
            <person name="Sterck L."/>
            <person name="Vandepoele K."/>
            <person name="Grando S.M."/>
            <person name="Toppo S."/>
            <person name="Moser C."/>
            <person name="Lanchbury J."/>
            <person name="Bogden R."/>
            <person name="Skolnick M."/>
            <person name="Sgaramella V."/>
            <person name="Bhatnagar S.K."/>
            <person name="Fontana P."/>
            <person name="Gutin A."/>
            <person name="Van de Peer Y."/>
            <person name="Salamini F."/>
            <person name="Viola R."/>
        </authorList>
    </citation>
    <scope>NUCLEOTIDE SEQUENCE</scope>
</reference>
<dbReference type="GO" id="GO:0003964">
    <property type="term" value="F:RNA-directed DNA polymerase activity"/>
    <property type="evidence" value="ECO:0007669"/>
    <property type="project" value="UniProtKB-KW"/>
</dbReference>
<dbReference type="InterPro" id="IPR041373">
    <property type="entry name" value="RT_RNaseH"/>
</dbReference>
<evidence type="ECO:0000256" key="5">
    <source>
        <dbReference type="ARBA" id="ARBA00022801"/>
    </source>
</evidence>
<keyword evidence="1" id="KW-0808">Transferase</keyword>
<evidence type="ECO:0000256" key="2">
    <source>
        <dbReference type="ARBA" id="ARBA00022695"/>
    </source>
</evidence>
<dbReference type="InterPro" id="IPR002156">
    <property type="entry name" value="RNaseH_domain"/>
</dbReference>
<dbReference type="InterPro" id="IPR041588">
    <property type="entry name" value="Integrase_H2C2"/>
</dbReference>
<protein>
    <submittedName>
        <fullName evidence="9">Uncharacterized protein</fullName>
    </submittedName>
</protein>
<gene>
    <name evidence="9" type="ORF">VITISV_018172</name>
</gene>
<dbReference type="GO" id="GO:0003676">
    <property type="term" value="F:nucleic acid binding"/>
    <property type="evidence" value="ECO:0007669"/>
    <property type="project" value="InterPro"/>
</dbReference>
<evidence type="ECO:0000313" key="9">
    <source>
        <dbReference type="EMBL" id="CAN59735.1"/>
    </source>
</evidence>
<dbReference type="PANTHER" id="PTHR48475">
    <property type="entry name" value="RIBONUCLEASE H"/>
    <property type="match status" value="1"/>
</dbReference>
<dbReference type="Pfam" id="PF13456">
    <property type="entry name" value="RVT_3"/>
    <property type="match status" value="1"/>
</dbReference>
<name>A5BXK6_VITVI</name>
<evidence type="ECO:0000256" key="1">
    <source>
        <dbReference type="ARBA" id="ARBA00022679"/>
    </source>
</evidence>
<dbReference type="Pfam" id="PF00078">
    <property type="entry name" value="RVT_1"/>
    <property type="match status" value="1"/>
</dbReference>
<dbReference type="InterPro" id="IPR043128">
    <property type="entry name" value="Rev_trsase/Diguanyl_cyclase"/>
</dbReference>
<accession>A5BXK6</accession>
<evidence type="ECO:0000256" key="4">
    <source>
        <dbReference type="ARBA" id="ARBA00022759"/>
    </source>
</evidence>
<keyword evidence="2" id="KW-0548">Nucleotidyltransferase</keyword>
<evidence type="ECO:0000256" key="3">
    <source>
        <dbReference type="ARBA" id="ARBA00022722"/>
    </source>
</evidence>
<organism evidence="9">
    <name type="scientific">Vitis vinifera</name>
    <name type="common">Grape</name>
    <dbReference type="NCBI Taxonomy" id="29760"/>
    <lineage>
        <taxon>Eukaryota</taxon>
        <taxon>Viridiplantae</taxon>
        <taxon>Streptophyta</taxon>
        <taxon>Embryophyta</taxon>
        <taxon>Tracheophyta</taxon>
        <taxon>Spermatophyta</taxon>
        <taxon>Magnoliopsida</taxon>
        <taxon>eudicotyledons</taxon>
        <taxon>Gunneridae</taxon>
        <taxon>Pentapetalae</taxon>
        <taxon>rosids</taxon>
        <taxon>Vitales</taxon>
        <taxon>Vitaceae</taxon>
        <taxon>Viteae</taxon>
        <taxon>Vitis</taxon>
    </lineage>
</organism>
<dbReference type="InterPro" id="IPR001584">
    <property type="entry name" value="Integrase_cat-core"/>
</dbReference>